<comment type="caution">
    <text evidence="3">The sequence shown here is derived from an EMBL/GenBank/DDBJ whole genome shotgun (WGS) entry which is preliminary data.</text>
</comment>
<evidence type="ECO:0000313" key="3">
    <source>
        <dbReference type="EMBL" id="MDT0531788.1"/>
    </source>
</evidence>
<keyword evidence="2" id="KW-0472">Membrane</keyword>
<feature type="transmembrane region" description="Helical" evidence="2">
    <location>
        <begin position="278"/>
        <end position="298"/>
    </location>
</feature>
<feature type="region of interest" description="Disordered" evidence="1">
    <location>
        <begin position="48"/>
        <end position="132"/>
    </location>
</feature>
<keyword evidence="4" id="KW-1185">Reference proteome</keyword>
<feature type="transmembrane region" description="Helical" evidence="2">
    <location>
        <begin position="239"/>
        <end position="258"/>
    </location>
</feature>
<feature type="transmembrane region" description="Helical" evidence="2">
    <location>
        <begin position="208"/>
        <end position="227"/>
    </location>
</feature>
<keyword evidence="2" id="KW-1133">Transmembrane helix</keyword>
<keyword evidence="2" id="KW-0812">Transmembrane</keyword>
<proteinExistence type="predicted"/>
<feature type="compositionally biased region" description="Low complexity" evidence="1">
    <location>
        <begin position="71"/>
        <end position="91"/>
    </location>
</feature>
<accession>A0ABU2X207</accession>
<evidence type="ECO:0000256" key="1">
    <source>
        <dbReference type="SAM" id="MobiDB-lite"/>
    </source>
</evidence>
<protein>
    <submittedName>
        <fullName evidence="3">Uncharacterized protein</fullName>
    </submittedName>
</protein>
<dbReference type="EMBL" id="JAVRFL010000029">
    <property type="protein sequence ID" value="MDT0531788.1"/>
    <property type="molecule type" value="Genomic_DNA"/>
</dbReference>
<gene>
    <name evidence="3" type="ORF">RM555_22615</name>
</gene>
<sequence length="302" mass="30451">MSTFEDYAALARHLAARRQAGEQGAAAESARQRDLHAAVDYLDRRLTAQGQRLDQLGHTIGSPPPPPGQPVPGAAPVAPTSGAPVPTAPTSGGPVAAAPTSGGLSAVGVPSAGRPDGLPPPGAGSVGGAAAAPGRPEVGAYPQGSPGETALAVPGGVPTPRAGELDPAAELESARRWADEADRLGQQVELLAQRPALLPSWSPMARALAVYLGCAGVGVLLMLVMVLASGVGALGLGTLYTWMCAGLPAVSLIAGWLILGRWGTPAVVVGTPPRYPLLGILVCFLAVPLAYCGYLLMFRALR</sequence>
<name>A0ABU2X207_9ACTN</name>
<reference evidence="3" key="1">
    <citation type="submission" date="2023-09" db="EMBL/GenBank/DDBJ databases">
        <title>30 novel species of actinomycetes from the DSMZ collection.</title>
        <authorList>
            <person name="Nouioui I."/>
        </authorList>
    </citation>
    <scope>NUCLEOTIDE SEQUENCE</scope>
    <source>
        <strain evidence="3">DSM 115977</strain>
    </source>
</reference>
<evidence type="ECO:0000313" key="4">
    <source>
        <dbReference type="Proteomes" id="UP001180973"/>
    </source>
</evidence>
<evidence type="ECO:0000256" key="2">
    <source>
        <dbReference type="SAM" id="Phobius"/>
    </source>
</evidence>
<dbReference type="Proteomes" id="UP001180973">
    <property type="component" value="Unassembled WGS sequence"/>
</dbReference>
<dbReference type="RefSeq" id="WP_311413619.1">
    <property type="nucleotide sequence ID" value="NZ_JAVRFL010000029.1"/>
</dbReference>
<organism evidence="3 4">
    <name type="scientific">Micromonospora reichwaldensis</name>
    <dbReference type="NCBI Taxonomy" id="3075516"/>
    <lineage>
        <taxon>Bacteria</taxon>
        <taxon>Bacillati</taxon>
        <taxon>Actinomycetota</taxon>
        <taxon>Actinomycetes</taxon>
        <taxon>Micromonosporales</taxon>
        <taxon>Micromonosporaceae</taxon>
        <taxon>Micromonospora</taxon>
    </lineage>
</organism>